<keyword evidence="1" id="KW-0539">Nucleus</keyword>
<dbReference type="PROSITE" id="PS51029">
    <property type="entry name" value="MADF"/>
    <property type="match status" value="1"/>
</dbReference>
<feature type="compositionally biased region" description="Acidic residues" evidence="2">
    <location>
        <begin position="139"/>
        <end position="150"/>
    </location>
</feature>
<dbReference type="AlphaFoldDB" id="A0A1S4FEW4"/>
<dbReference type="PROSITE" id="PS51031">
    <property type="entry name" value="BESS"/>
    <property type="match status" value="1"/>
</dbReference>
<dbReference type="OrthoDB" id="7763464at2759"/>
<gene>
    <name evidence="5" type="ORF">AaeL_AAEL006871</name>
</gene>
<dbReference type="InterPro" id="IPR039353">
    <property type="entry name" value="TF_Adf1"/>
</dbReference>
<dbReference type="GO" id="GO:0003677">
    <property type="term" value="F:DNA binding"/>
    <property type="evidence" value="ECO:0007669"/>
    <property type="project" value="InterPro"/>
</dbReference>
<protein>
    <submittedName>
        <fullName evidence="5">AAEL006871-PA</fullName>
    </submittedName>
</protein>
<name>A0A1S4FEW4_AEDAE</name>
<evidence type="ECO:0000259" key="3">
    <source>
        <dbReference type="PROSITE" id="PS51029"/>
    </source>
</evidence>
<evidence type="ECO:0000256" key="1">
    <source>
        <dbReference type="PROSITE-ProRule" id="PRU00371"/>
    </source>
</evidence>
<reference evidence="5" key="2">
    <citation type="journal article" date="2007" name="Science">
        <title>Genome sequence of Aedes aegypti, a major arbovirus vector.</title>
        <authorList>
            <person name="Nene V."/>
            <person name="Wortman J.R."/>
            <person name="Lawson D."/>
            <person name="Haas B."/>
            <person name="Kodira C."/>
            <person name="Tu Z.J."/>
            <person name="Loftus B."/>
            <person name="Xi Z."/>
            <person name="Megy K."/>
            <person name="Grabherr M."/>
            <person name="Ren Q."/>
            <person name="Zdobnov E.M."/>
            <person name="Lobo N.F."/>
            <person name="Campbell K.S."/>
            <person name="Brown S.E."/>
            <person name="Bonaldo M.F."/>
            <person name="Zhu J."/>
            <person name="Sinkins S.P."/>
            <person name="Hogenkamp D.G."/>
            <person name="Amedeo P."/>
            <person name="Arensburger P."/>
            <person name="Atkinson P.W."/>
            <person name="Bidwell S."/>
            <person name="Biedler J."/>
            <person name="Birney E."/>
            <person name="Bruggner R.V."/>
            <person name="Costas J."/>
            <person name="Coy M.R."/>
            <person name="Crabtree J."/>
            <person name="Crawford M."/>
            <person name="Debruyn B."/>
            <person name="Decaprio D."/>
            <person name="Eiglmeier K."/>
            <person name="Eisenstadt E."/>
            <person name="El-Dorry H."/>
            <person name="Gelbart W.M."/>
            <person name="Gomes S.L."/>
            <person name="Hammond M."/>
            <person name="Hannick L.I."/>
            <person name="Hogan J.R."/>
            <person name="Holmes M.H."/>
            <person name="Jaffe D."/>
            <person name="Johnston J.S."/>
            <person name="Kennedy R.C."/>
            <person name="Koo H."/>
            <person name="Kravitz S."/>
            <person name="Kriventseva E.V."/>
            <person name="Kulp D."/>
            <person name="Labutti K."/>
            <person name="Lee E."/>
            <person name="Li S."/>
            <person name="Lovin D.D."/>
            <person name="Mao C."/>
            <person name="Mauceli E."/>
            <person name="Menck C.F."/>
            <person name="Miller J.R."/>
            <person name="Montgomery P."/>
            <person name="Mori A."/>
            <person name="Nascimento A.L."/>
            <person name="Naveira H.F."/>
            <person name="Nusbaum C."/>
            <person name="O'leary S."/>
            <person name="Orvis J."/>
            <person name="Pertea M."/>
            <person name="Quesneville H."/>
            <person name="Reidenbach K.R."/>
            <person name="Rogers Y.H."/>
            <person name="Roth C.W."/>
            <person name="Schneider J.R."/>
            <person name="Schatz M."/>
            <person name="Shumway M."/>
            <person name="Stanke M."/>
            <person name="Stinson E.O."/>
            <person name="Tubio J.M."/>
            <person name="Vanzee J.P."/>
            <person name="Verjovski-Almeida S."/>
            <person name="Werner D."/>
            <person name="White O."/>
            <person name="Wyder S."/>
            <person name="Zeng Q."/>
            <person name="Zhao Q."/>
            <person name="Zhao Y."/>
            <person name="Hill C.A."/>
            <person name="Raikhel A.S."/>
            <person name="Soares M.B."/>
            <person name="Knudson D.L."/>
            <person name="Lee N.H."/>
            <person name="Galagan J."/>
            <person name="Salzberg S.L."/>
            <person name="Paulsen I.T."/>
            <person name="Dimopoulos G."/>
            <person name="Collins F.H."/>
            <person name="Birren B."/>
            <person name="Fraser-Liggett C.M."/>
            <person name="Severson D.W."/>
        </authorList>
    </citation>
    <scope>NUCLEOTIDE SEQUENCE [LARGE SCALE GENOMIC DNA]</scope>
    <source>
        <strain evidence="5">Liverpool</strain>
    </source>
</reference>
<evidence type="ECO:0000313" key="5">
    <source>
        <dbReference type="EMBL" id="EAT41492.1"/>
    </source>
</evidence>
<evidence type="ECO:0000256" key="2">
    <source>
        <dbReference type="SAM" id="MobiDB-lite"/>
    </source>
</evidence>
<feature type="domain" description="MADF" evidence="3">
    <location>
        <begin position="18"/>
        <end position="105"/>
    </location>
</feature>
<dbReference type="EMBL" id="CH477409">
    <property type="protein sequence ID" value="EAT41492.1"/>
    <property type="molecule type" value="Genomic_DNA"/>
</dbReference>
<dbReference type="PANTHER" id="PTHR12243:SF67">
    <property type="entry name" value="COREPRESSOR OF PANGOLIN, ISOFORM A-RELATED"/>
    <property type="match status" value="1"/>
</dbReference>
<dbReference type="GO" id="GO:0005634">
    <property type="term" value="C:nucleus"/>
    <property type="evidence" value="ECO:0007669"/>
    <property type="project" value="UniProtKB-SubCell"/>
</dbReference>
<dbReference type="InterPro" id="IPR006578">
    <property type="entry name" value="MADF-dom"/>
</dbReference>
<organism evidence="5 6">
    <name type="scientific">Aedes aegypti</name>
    <name type="common">Yellowfever mosquito</name>
    <name type="synonym">Culex aegypti</name>
    <dbReference type="NCBI Taxonomy" id="7159"/>
    <lineage>
        <taxon>Eukaryota</taxon>
        <taxon>Metazoa</taxon>
        <taxon>Ecdysozoa</taxon>
        <taxon>Arthropoda</taxon>
        <taxon>Hexapoda</taxon>
        <taxon>Insecta</taxon>
        <taxon>Pterygota</taxon>
        <taxon>Neoptera</taxon>
        <taxon>Endopterygota</taxon>
        <taxon>Diptera</taxon>
        <taxon>Nematocera</taxon>
        <taxon>Culicoidea</taxon>
        <taxon>Culicidae</taxon>
        <taxon>Culicinae</taxon>
        <taxon>Aedini</taxon>
        <taxon>Aedes</taxon>
        <taxon>Stegomyia</taxon>
    </lineage>
</organism>
<dbReference type="SMART" id="SM00595">
    <property type="entry name" value="MADF"/>
    <property type="match status" value="1"/>
</dbReference>
<comment type="subcellular location">
    <subcellularLocation>
        <location evidence="1">Nucleus</location>
    </subcellularLocation>
</comment>
<sequence>MAKNNHLLIQSDVNKDEQLISLVEQNPVLYTQTHPKYMDSKYKQKVWETIGAFVEEDTLACKARWYNIRDNYRKSLRNNLTRSGSKKAKLYKYTTQLSFLSNYADEVIREHATINIDDQETRSTLPSPTRAPTPPPAEESVEEPTQDSEHEEFLDDIVMKHETNYSENEFTKDPLNTSKPAMPSTVKTAIDNASVSGPQTRIIRRIRRPMLEHSESESSERVLDLLVRKMLTTAENRDPVDAFLAGIAPTLKSLHPYYQNLARSEIFATVQKYELKMLTEPPPLCNSNQRSGT</sequence>
<evidence type="ECO:0000313" key="6">
    <source>
        <dbReference type="Proteomes" id="UP000682892"/>
    </source>
</evidence>
<dbReference type="OMA" id="WINIRDV"/>
<reference evidence="5" key="1">
    <citation type="submission" date="2005-10" db="EMBL/GenBank/DDBJ databases">
        <authorList>
            <person name="Loftus B.J."/>
            <person name="Nene V.M."/>
            <person name="Hannick L.I."/>
            <person name="Bidwell S."/>
            <person name="Haas B."/>
            <person name="Amedeo P."/>
            <person name="Orvis J."/>
            <person name="Wortman J.R."/>
            <person name="White O.R."/>
            <person name="Salzberg S."/>
            <person name="Shumway M."/>
            <person name="Koo H."/>
            <person name="Zhao Y."/>
            <person name="Holmes M."/>
            <person name="Miller J."/>
            <person name="Schatz M."/>
            <person name="Pop M."/>
            <person name="Pai G."/>
            <person name="Utterback T."/>
            <person name="Rogers Y.-H."/>
            <person name="Kravitz S."/>
            <person name="Fraser C.M."/>
        </authorList>
    </citation>
    <scope>NUCLEOTIDE SEQUENCE</scope>
    <source>
        <strain evidence="5">Liverpool</strain>
    </source>
</reference>
<dbReference type="InterPro" id="IPR004210">
    <property type="entry name" value="BESS_motif"/>
</dbReference>
<dbReference type="Proteomes" id="UP000682892">
    <property type="component" value="Unassembled WGS sequence"/>
</dbReference>
<proteinExistence type="predicted"/>
<dbReference type="GO" id="GO:0006357">
    <property type="term" value="P:regulation of transcription by RNA polymerase II"/>
    <property type="evidence" value="ECO:0007669"/>
    <property type="project" value="TreeGrafter"/>
</dbReference>
<accession>A0A1S4FEW4</accession>
<feature type="region of interest" description="Disordered" evidence="2">
    <location>
        <begin position="114"/>
        <end position="150"/>
    </location>
</feature>
<dbReference type="Pfam" id="PF10545">
    <property type="entry name" value="MADF_DNA_bdg"/>
    <property type="match status" value="1"/>
</dbReference>
<dbReference type="PANTHER" id="PTHR12243">
    <property type="entry name" value="MADF DOMAIN TRANSCRIPTION FACTOR"/>
    <property type="match status" value="1"/>
</dbReference>
<feature type="domain" description="BESS" evidence="4">
    <location>
        <begin position="237"/>
        <end position="276"/>
    </location>
</feature>
<evidence type="ECO:0000259" key="4">
    <source>
        <dbReference type="PROSITE" id="PS51031"/>
    </source>
</evidence>
<reference evidence="5" key="3">
    <citation type="submission" date="2012-09" db="EMBL/GenBank/DDBJ databases">
        <authorList>
            <consortium name="VectorBase"/>
        </authorList>
    </citation>
    <scope>NUCLEOTIDE SEQUENCE</scope>
    <source>
        <strain evidence="5">Liverpool</strain>
    </source>
</reference>
<dbReference type="Pfam" id="PF02944">
    <property type="entry name" value="BESS"/>
    <property type="match status" value="1"/>
</dbReference>
<dbReference type="GO" id="GO:0005667">
    <property type="term" value="C:transcription regulator complex"/>
    <property type="evidence" value="ECO:0007669"/>
    <property type="project" value="TreeGrafter"/>
</dbReference>
<dbReference type="KEGG" id="aag:5568446"/>